<dbReference type="RefSeq" id="WP_073601720.1">
    <property type="nucleotide sequence ID" value="NZ_MRCB01000054.1"/>
</dbReference>
<dbReference type="InterPro" id="IPR003593">
    <property type="entry name" value="AAA+_ATPase"/>
</dbReference>
<protein>
    <submittedName>
        <fullName evidence="2">AAA family ATPase</fullName>
    </submittedName>
</protein>
<organism evidence="2 3">
    <name type="scientific">Hydrococcus rivularis NIES-593</name>
    <dbReference type="NCBI Taxonomy" id="1921803"/>
    <lineage>
        <taxon>Bacteria</taxon>
        <taxon>Bacillati</taxon>
        <taxon>Cyanobacteriota</taxon>
        <taxon>Cyanophyceae</taxon>
        <taxon>Pleurocapsales</taxon>
        <taxon>Hydrococcaceae</taxon>
        <taxon>Hydrococcus</taxon>
    </lineage>
</organism>
<dbReference type="PANTHER" id="PTHR20873:SF0">
    <property type="entry name" value="L-SERYL-TRNA(SEC) KINASE"/>
    <property type="match status" value="1"/>
</dbReference>
<dbReference type="PIRSF" id="PIRSF037081">
    <property type="entry name" value="P-loop_All4644_prd"/>
    <property type="match status" value="1"/>
</dbReference>
<proteinExistence type="predicted"/>
<dbReference type="SMART" id="SM00382">
    <property type="entry name" value="AAA"/>
    <property type="match status" value="1"/>
</dbReference>
<accession>A0A1U7H7D5</accession>
<gene>
    <name evidence="2" type="ORF">NIES593_22525</name>
</gene>
<dbReference type="InterPro" id="IPR017101">
    <property type="entry name" value="P-loop_ATP/GTP-bd_All4644_prd"/>
</dbReference>
<dbReference type="Gene3D" id="3.40.50.300">
    <property type="entry name" value="P-loop containing nucleotide triphosphate hydrolases"/>
    <property type="match status" value="1"/>
</dbReference>
<evidence type="ECO:0000313" key="3">
    <source>
        <dbReference type="Proteomes" id="UP000186868"/>
    </source>
</evidence>
<dbReference type="GO" id="GO:0016301">
    <property type="term" value="F:kinase activity"/>
    <property type="evidence" value="ECO:0007669"/>
    <property type="project" value="TreeGrafter"/>
</dbReference>
<evidence type="ECO:0000259" key="1">
    <source>
        <dbReference type="SMART" id="SM00382"/>
    </source>
</evidence>
<dbReference type="PANTHER" id="PTHR20873">
    <property type="entry name" value="L-SERYL-TRNA(SEC) KINASE"/>
    <property type="match status" value="1"/>
</dbReference>
<sequence>MPQLILLIGLPGSGKSFLAKQIAARSPKGCVIISTDAIRAQLFGDASIQGAWLLVWREIERQFRDAVEQIYQGKLSKAIYDATNAVRRHRKDAIALARTTGFTRIIGVWLDTPLSLCLERNRRRKRYVPEEIIMHMYRCLQAAPPSLEDGLDELFRFTVEN</sequence>
<dbReference type="Pfam" id="PF13671">
    <property type="entry name" value="AAA_33"/>
    <property type="match status" value="1"/>
</dbReference>
<name>A0A1U7H7D5_9CYAN</name>
<keyword evidence="3" id="KW-1185">Reference proteome</keyword>
<dbReference type="Proteomes" id="UP000186868">
    <property type="component" value="Unassembled WGS sequence"/>
</dbReference>
<comment type="caution">
    <text evidence="2">The sequence shown here is derived from an EMBL/GenBank/DDBJ whole genome shotgun (WGS) entry which is preliminary data.</text>
</comment>
<dbReference type="GO" id="GO:0000049">
    <property type="term" value="F:tRNA binding"/>
    <property type="evidence" value="ECO:0007669"/>
    <property type="project" value="TreeGrafter"/>
</dbReference>
<reference evidence="2 3" key="1">
    <citation type="submission" date="2016-11" db="EMBL/GenBank/DDBJ databases">
        <title>Draft Genome Sequences of Nine Cyanobacterial Strains from Diverse Habitats.</title>
        <authorList>
            <person name="Zhu T."/>
            <person name="Hou S."/>
            <person name="Lu X."/>
            <person name="Hess W.R."/>
        </authorList>
    </citation>
    <scope>NUCLEOTIDE SEQUENCE [LARGE SCALE GENOMIC DNA]</scope>
    <source>
        <strain evidence="2 3">NIES-593</strain>
    </source>
</reference>
<dbReference type="InterPro" id="IPR027417">
    <property type="entry name" value="P-loop_NTPase"/>
</dbReference>
<dbReference type="AlphaFoldDB" id="A0A1U7H7D5"/>
<dbReference type="InterPro" id="IPR052648">
    <property type="entry name" value="Ser-tRNA(Sec)_kinase"/>
</dbReference>
<evidence type="ECO:0000313" key="2">
    <source>
        <dbReference type="EMBL" id="OKH18038.1"/>
    </source>
</evidence>
<feature type="domain" description="AAA+ ATPase" evidence="1">
    <location>
        <begin position="1"/>
        <end position="161"/>
    </location>
</feature>
<dbReference type="SUPFAM" id="SSF52540">
    <property type="entry name" value="P-loop containing nucleoside triphosphate hydrolases"/>
    <property type="match status" value="1"/>
</dbReference>
<dbReference type="EMBL" id="MRCB01000054">
    <property type="protein sequence ID" value="OKH18038.1"/>
    <property type="molecule type" value="Genomic_DNA"/>
</dbReference>
<dbReference type="OrthoDB" id="484613at2"/>
<dbReference type="STRING" id="1921803.NIES593_22525"/>